<reference evidence="1 2" key="1">
    <citation type="submission" date="2017-02" db="EMBL/GenBank/DDBJ databases">
        <authorList>
            <person name="Peterson S.W."/>
        </authorList>
    </citation>
    <scope>NUCLEOTIDE SEQUENCE [LARGE SCALE GENOMIC DNA]</scope>
    <source>
        <strain evidence="1">C6</strain>
    </source>
</reference>
<organism evidence="1 2">
    <name type="scientific">Acinetobacter johnsonii</name>
    <dbReference type="NCBI Taxonomy" id="40214"/>
    <lineage>
        <taxon>Bacteria</taxon>
        <taxon>Pseudomonadati</taxon>
        <taxon>Pseudomonadota</taxon>
        <taxon>Gammaproteobacteria</taxon>
        <taxon>Moraxellales</taxon>
        <taxon>Moraxellaceae</taxon>
        <taxon>Acinetobacter</taxon>
    </lineage>
</organism>
<protein>
    <submittedName>
        <fullName evidence="1">Uncharacterized protein</fullName>
    </submittedName>
</protein>
<name>A0A1R7QGN7_ACIJO</name>
<dbReference type="EMBL" id="FUUY01000012">
    <property type="protein sequence ID" value="SJX23346.1"/>
    <property type="molecule type" value="Genomic_DNA"/>
</dbReference>
<gene>
    <name evidence="1" type="ORF">ACNJC6_03007</name>
</gene>
<accession>A0A1R7QGN7</accession>
<dbReference type="AlphaFoldDB" id="A0A1R7QGN7"/>
<evidence type="ECO:0000313" key="1">
    <source>
        <dbReference type="EMBL" id="SJX23346.1"/>
    </source>
</evidence>
<proteinExistence type="predicted"/>
<evidence type="ECO:0000313" key="2">
    <source>
        <dbReference type="Proteomes" id="UP000196240"/>
    </source>
</evidence>
<dbReference type="Proteomes" id="UP000196240">
    <property type="component" value="Unassembled WGS sequence"/>
</dbReference>
<sequence>MLFTGIYKKAFWQFLLVDIMKSIDVIHKTKLHSLSN</sequence>